<evidence type="ECO:0000313" key="2">
    <source>
        <dbReference type="Proteomes" id="UP000285875"/>
    </source>
</evidence>
<proteinExistence type="predicted"/>
<sequence>MLERARDVLEIVIPLTQEQIDQEIDQPRLLPDWFTRACTPPRKQARVARRRWWPRRDPETRTGAIHVT</sequence>
<accession>A0A3T0S1Q2</accession>
<dbReference type="RefSeq" id="WP_015069007.1">
    <property type="nucleotide sequence ID" value="NZ_CP025570.1"/>
</dbReference>
<dbReference type="GeneID" id="88084182"/>
<reference evidence="2" key="1">
    <citation type="submission" date="2017-12" db="EMBL/GenBank/DDBJ databases">
        <title>Whole genome sequencing of Acidipropionibacterium jensenii strains JS279 and JS280.</title>
        <authorList>
            <person name="Deptula P."/>
            <person name="Laine P."/>
            <person name="Smolander O.-P."/>
            <person name="Paulin L."/>
            <person name="Auvinen P."/>
            <person name="Varmanen P."/>
        </authorList>
    </citation>
    <scope>NUCLEOTIDE SEQUENCE [LARGE SCALE GENOMIC DNA]</scope>
    <source>
        <strain evidence="2">JS280</strain>
    </source>
</reference>
<dbReference type="Proteomes" id="UP000285875">
    <property type="component" value="Chromosome"/>
</dbReference>
<organism evidence="1 2">
    <name type="scientific">Acidipropionibacterium jensenii</name>
    <dbReference type="NCBI Taxonomy" id="1749"/>
    <lineage>
        <taxon>Bacteria</taxon>
        <taxon>Bacillati</taxon>
        <taxon>Actinomycetota</taxon>
        <taxon>Actinomycetes</taxon>
        <taxon>Propionibacteriales</taxon>
        <taxon>Propionibacteriaceae</taxon>
        <taxon>Acidipropionibacterium</taxon>
    </lineage>
</organism>
<gene>
    <name evidence="1" type="ORF">C0Z10_11415</name>
</gene>
<dbReference type="EMBL" id="CP025570">
    <property type="protein sequence ID" value="AZZ40252.1"/>
    <property type="molecule type" value="Genomic_DNA"/>
</dbReference>
<name>A0A3T0S1Q2_9ACTN</name>
<dbReference type="AlphaFoldDB" id="A0A3T0S1Q2"/>
<evidence type="ECO:0000313" key="1">
    <source>
        <dbReference type="EMBL" id="AZZ40252.1"/>
    </source>
</evidence>
<dbReference type="KEGG" id="aji:C0Z10_11415"/>
<protein>
    <submittedName>
        <fullName evidence="1">Uncharacterized protein</fullName>
    </submittedName>
</protein>